<feature type="region of interest" description="Disordered" evidence="1">
    <location>
        <begin position="273"/>
        <end position="301"/>
    </location>
</feature>
<keyword evidence="2" id="KW-1185">Reference proteome</keyword>
<evidence type="ECO:0000313" key="3">
    <source>
        <dbReference type="WBParaSite" id="SSTP_0000218100.1"/>
    </source>
</evidence>
<organism evidence="3">
    <name type="scientific">Strongyloides stercoralis</name>
    <name type="common">Threadworm</name>
    <dbReference type="NCBI Taxonomy" id="6248"/>
    <lineage>
        <taxon>Eukaryota</taxon>
        <taxon>Metazoa</taxon>
        <taxon>Ecdysozoa</taxon>
        <taxon>Nematoda</taxon>
        <taxon>Chromadorea</taxon>
        <taxon>Rhabditida</taxon>
        <taxon>Tylenchina</taxon>
        <taxon>Panagrolaimomorpha</taxon>
        <taxon>Strongyloidoidea</taxon>
        <taxon>Strongyloididae</taxon>
        <taxon>Strongyloides</taxon>
    </lineage>
</organism>
<evidence type="ECO:0000313" key="2">
    <source>
        <dbReference type="Proteomes" id="UP000035681"/>
    </source>
</evidence>
<proteinExistence type="predicted"/>
<reference evidence="3" key="1">
    <citation type="submission" date="2015-08" db="UniProtKB">
        <authorList>
            <consortium name="WormBaseParasite"/>
        </authorList>
    </citation>
    <scope>IDENTIFICATION</scope>
</reference>
<evidence type="ECO:0000313" key="4">
    <source>
        <dbReference type="WBParaSite" id="TCONS_00009088.p1"/>
    </source>
</evidence>
<dbReference type="Proteomes" id="UP000035681">
    <property type="component" value="Unplaced"/>
</dbReference>
<dbReference type="WBParaSite" id="SSTP_0000218100.1">
    <property type="protein sequence ID" value="SSTP_0000218100.1"/>
    <property type="gene ID" value="SSTP_0000218100"/>
</dbReference>
<dbReference type="STRING" id="6248.A0A0K0DY66"/>
<name>A0A0K0DY66_STRER</name>
<dbReference type="WBParaSite" id="TCONS_00009088.p1">
    <property type="protein sequence ID" value="TCONS_00009088.p1"/>
    <property type="gene ID" value="XLOC_006936"/>
</dbReference>
<sequence>MLEKIKEIIVEETRAAGLIKSEDGSNRLKMVFYSKIYSKIKNTYSIDTSISYTLDFIVYENDTSESGLKVFRCTSIVPSIASGNDRLFGNNISIYKGMITSEILREVTELVKEFKSLSSTVNNPFVEIFRQALLGTIIVKYLSPKDFLNLERLNSTIRHCLNNGIARNYWIFALKRDFNITENTAQPLQTYKLHHRRLIADRAAENRANVLVQEAFDPLRIPPRRPVNPDPLVNPFGGPQIDPWIDVNNPFNLNPFRNPDADLYHPGIIRQPFNSGQPRGDPRNFGRPFFDGRSFDRNDII</sequence>
<protein>
    <submittedName>
        <fullName evidence="3">F-box domain-containing protein</fullName>
    </submittedName>
    <submittedName>
        <fullName evidence="4">PI31 proteasome regulator N-terminal domain-containing protein</fullName>
    </submittedName>
</protein>
<accession>A0A0K0DY66</accession>
<evidence type="ECO:0000256" key="1">
    <source>
        <dbReference type="SAM" id="MobiDB-lite"/>
    </source>
</evidence>
<dbReference type="AlphaFoldDB" id="A0A0K0DY66"/>